<keyword evidence="5" id="KW-1185">Reference proteome</keyword>
<dbReference type="PANTHER" id="PTHR43798:SF14">
    <property type="entry name" value="SERINE HYDROLASE-LIKE PROTEIN DDB_G0286239"/>
    <property type="match status" value="1"/>
</dbReference>
<comment type="caution">
    <text evidence="4">The sequence shown here is derived from an EMBL/GenBank/DDBJ whole genome shotgun (WGS) entry which is preliminary data.</text>
</comment>
<dbReference type="SUPFAM" id="SSF53474">
    <property type="entry name" value="alpha/beta-Hydrolases"/>
    <property type="match status" value="1"/>
</dbReference>
<accession>A0A9J6BQL1</accession>
<evidence type="ECO:0000256" key="1">
    <source>
        <dbReference type="ARBA" id="ARBA00008645"/>
    </source>
</evidence>
<dbReference type="InterPro" id="IPR050266">
    <property type="entry name" value="AB_hydrolase_sf"/>
</dbReference>
<sequence length="344" mass="39868">MNTLIRVIKPPRYLLSCKYSSSSDKNMSNETNDFLSDEEIEYEVEEVKIPLPFGHVAAKWWGDKNQKPFLMMHGWQDNAGTFDRLIPLLPKQYSYLAIDLPGHGKSSSVPHGTQYHFVDNLCTINHILKEYEWEKVSLISHSLGSIFNFVFAAVFPKKVDFVVGIDALKPSVFETDKFITRMEDNIENFMLADKRNREQSEPPAYALEDMVEKLVKGTRESVTKECASYLLKRNIKPSAKHPGKFYFARDSRLKFNYGPTFSQEQSIALAKRINMPYLFIKAKNSPYYERKEHHMEVVEVLKNNNPNFVYEIVDATHHVHLTEPEKISGLINDFILKHKKPEDN</sequence>
<name>A0A9J6BQL1_POLVA</name>
<protein>
    <recommendedName>
        <fullName evidence="3">AB hydrolase-1 domain-containing protein</fullName>
    </recommendedName>
</protein>
<evidence type="ECO:0000313" key="4">
    <source>
        <dbReference type="EMBL" id="KAG5672034.1"/>
    </source>
</evidence>
<comment type="similarity">
    <text evidence="1">Belongs to the AB hydrolase superfamily.</text>
</comment>
<evidence type="ECO:0000256" key="2">
    <source>
        <dbReference type="ARBA" id="ARBA00022801"/>
    </source>
</evidence>
<dbReference type="InterPro" id="IPR000073">
    <property type="entry name" value="AB_hydrolase_1"/>
</dbReference>
<dbReference type="OrthoDB" id="190201at2759"/>
<dbReference type="AlphaFoldDB" id="A0A9J6BQL1"/>
<feature type="domain" description="AB hydrolase-1" evidence="3">
    <location>
        <begin position="67"/>
        <end position="176"/>
    </location>
</feature>
<organism evidence="4 5">
    <name type="scientific">Polypedilum vanderplanki</name>
    <name type="common">Sleeping chironomid midge</name>
    <dbReference type="NCBI Taxonomy" id="319348"/>
    <lineage>
        <taxon>Eukaryota</taxon>
        <taxon>Metazoa</taxon>
        <taxon>Ecdysozoa</taxon>
        <taxon>Arthropoda</taxon>
        <taxon>Hexapoda</taxon>
        <taxon>Insecta</taxon>
        <taxon>Pterygota</taxon>
        <taxon>Neoptera</taxon>
        <taxon>Endopterygota</taxon>
        <taxon>Diptera</taxon>
        <taxon>Nematocera</taxon>
        <taxon>Chironomoidea</taxon>
        <taxon>Chironomidae</taxon>
        <taxon>Chironominae</taxon>
        <taxon>Polypedilum</taxon>
        <taxon>Polypedilum</taxon>
    </lineage>
</organism>
<keyword evidence="2" id="KW-0378">Hydrolase</keyword>
<dbReference type="InterPro" id="IPR029058">
    <property type="entry name" value="AB_hydrolase_fold"/>
</dbReference>
<dbReference type="PANTHER" id="PTHR43798">
    <property type="entry name" value="MONOACYLGLYCEROL LIPASE"/>
    <property type="match status" value="1"/>
</dbReference>
<dbReference type="Gene3D" id="3.40.50.1820">
    <property type="entry name" value="alpha/beta hydrolase"/>
    <property type="match status" value="1"/>
</dbReference>
<dbReference type="GO" id="GO:0016020">
    <property type="term" value="C:membrane"/>
    <property type="evidence" value="ECO:0007669"/>
    <property type="project" value="TreeGrafter"/>
</dbReference>
<reference evidence="4" key="1">
    <citation type="submission" date="2021-03" db="EMBL/GenBank/DDBJ databases">
        <title>Chromosome level genome of the anhydrobiotic midge Polypedilum vanderplanki.</title>
        <authorList>
            <person name="Yoshida Y."/>
            <person name="Kikawada T."/>
            <person name="Gusev O."/>
        </authorList>
    </citation>
    <scope>NUCLEOTIDE SEQUENCE</scope>
    <source>
        <strain evidence="4">NIAS01</strain>
        <tissue evidence="4">Whole body or cell culture</tissue>
    </source>
</reference>
<gene>
    <name evidence="4" type="ORF">PVAND_002196</name>
</gene>
<evidence type="ECO:0000259" key="3">
    <source>
        <dbReference type="Pfam" id="PF00561"/>
    </source>
</evidence>
<dbReference type="Proteomes" id="UP001107558">
    <property type="component" value="Chromosome 3"/>
</dbReference>
<dbReference type="Pfam" id="PF00561">
    <property type="entry name" value="Abhydrolase_1"/>
    <property type="match status" value="1"/>
</dbReference>
<dbReference type="GO" id="GO:0016787">
    <property type="term" value="F:hydrolase activity"/>
    <property type="evidence" value="ECO:0007669"/>
    <property type="project" value="UniProtKB-KW"/>
</dbReference>
<proteinExistence type="inferred from homology"/>
<evidence type="ECO:0000313" key="5">
    <source>
        <dbReference type="Proteomes" id="UP001107558"/>
    </source>
</evidence>
<dbReference type="EMBL" id="JADBJN010000003">
    <property type="protein sequence ID" value="KAG5672034.1"/>
    <property type="molecule type" value="Genomic_DNA"/>
</dbReference>